<evidence type="ECO:0000313" key="2">
    <source>
        <dbReference type="Proteomes" id="UP000674938"/>
    </source>
</evidence>
<reference evidence="1" key="1">
    <citation type="submission" date="2020-12" db="EMBL/GenBank/DDBJ databases">
        <title>Vagococcus allomyrinae sp. nov. and Enterococcus lavae sp. nov., isolated from the larvae of Allomyrina dichotoma.</title>
        <authorList>
            <person name="Lee S.D."/>
        </authorList>
    </citation>
    <scope>NUCLEOTIDE SEQUENCE</scope>
    <source>
        <strain evidence="1">BWB3-3</strain>
    </source>
</reference>
<organism evidence="1 2">
    <name type="scientific">Vagococcus allomyrinae</name>
    <dbReference type="NCBI Taxonomy" id="2794353"/>
    <lineage>
        <taxon>Bacteria</taxon>
        <taxon>Bacillati</taxon>
        <taxon>Bacillota</taxon>
        <taxon>Bacilli</taxon>
        <taxon>Lactobacillales</taxon>
        <taxon>Enterococcaceae</taxon>
        <taxon>Vagococcus</taxon>
    </lineage>
</organism>
<sequence>MEKHKLFNIKRRELKMAGHIINFKNGELELTHKFLIEIKLKGRKSRSRSLLCNRINEKFIERGEQRTEIQKEYAKLREDDGEMIVDDTGTILFETDQDRKDCIKAINEHELEEVAIDCTEILSHMQTLLNALDELDDELSGVEAAIYDTVCEQLESLKFEPAKEEEK</sequence>
<gene>
    <name evidence="1" type="ORF">I6N95_04965</name>
</gene>
<dbReference type="RefSeq" id="WP_209525251.1">
    <property type="nucleotide sequence ID" value="NZ_JAEEGA010000002.1"/>
</dbReference>
<dbReference type="Proteomes" id="UP000674938">
    <property type="component" value="Unassembled WGS sequence"/>
</dbReference>
<proteinExistence type="predicted"/>
<protein>
    <submittedName>
        <fullName evidence="1">DUF1617 family protein</fullName>
    </submittedName>
</protein>
<name>A0A940P935_9ENTE</name>
<keyword evidence="2" id="KW-1185">Reference proteome</keyword>
<dbReference type="EMBL" id="JAEEGA010000002">
    <property type="protein sequence ID" value="MBP1040360.1"/>
    <property type="molecule type" value="Genomic_DNA"/>
</dbReference>
<dbReference type="AlphaFoldDB" id="A0A940P935"/>
<evidence type="ECO:0000313" key="1">
    <source>
        <dbReference type="EMBL" id="MBP1040360.1"/>
    </source>
</evidence>
<comment type="caution">
    <text evidence="1">The sequence shown here is derived from an EMBL/GenBank/DDBJ whole genome shotgun (WGS) entry which is preliminary data.</text>
</comment>
<dbReference type="Pfam" id="PF07761">
    <property type="entry name" value="DUF1617"/>
    <property type="match status" value="1"/>
</dbReference>
<dbReference type="InterPro" id="IPR011675">
    <property type="entry name" value="DUF1617"/>
</dbReference>
<accession>A0A940P935</accession>